<evidence type="ECO:0000256" key="1">
    <source>
        <dbReference type="ARBA" id="ARBA00006974"/>
    </source>
</evidence>
<evidence type="ECO:0000256" key="2">
    <source>
        <dbReference type="ARBA" id="ARBA00022473"/>
    </source>
</evidence>
<organism evidence="4 5">
    <name type="scientific">Corchorus capsularis</name>
    <name type="common">Jute</name>
    <dbReference type="NCBI Taxonomy" id="210143"/>
    <lineage>
        <taxon>Eukaryota</taxon>
        <taxon>Viridiplantae</taxon>
        <taxon>Streptophyta</taxon>
        <taxon>Embryophyta</taxon>
        <taxon>Tracheophyta</taxon>
        <taxon>Spermatophyta</taxon>
        <taxon>Magnoliopsida</taxon>
        <taxon>eudicotyledons</taxon>
        <taxon>Gunneridae</taxon>
        <taxon>Pentapetalae</taxon>
        <taxon>rosids</taxon>
        <taxon>malvids</taxon>
        <taxon>Malvales</taxon>
        <taxon>Malvaceae</taxon>
        <taxon>Grewioideae</taxon>
        <taxon>Apeibeae</taxon>
        <taxon>Corchorus</taxon>
    </lineage>
</organism>
<comment type="caution">
    <text evidence="4">The sequence shown here is derived from an EMBL/GenBank/DDBJ whole genome shotgun (WGS) entry which is preliminary data.</text>
</comment>
<evidence type="ECO:0000313" key="4">
    <source>
        <dbReference type="EMBL" id="OMO70569.1"/>
    </source>
</evidence>
<protein>
    <submittedName>
        <fullName evidence="4">Auxin responsive SAUR protein</fullName>
    </submittedName>
</protein>
<dbReference type="PANTHER" id="PTHR31374:SF32">
    <property type="entry name" value="SAUR FAMILY PROTEIN"/>
    <property type="match status" value="1"/>
</dbReference>
<dbReference type="AlphaFoldDB" id="A0A1R3HJN5"/>
<reference evidence="4 5" key="1">
    <citation type="submission" date="2013-09" db="EMBL/GenBank/DDBJ databases">
        <title>Corchorus capsularis genome sequencing.</title>
        <authorList>
            <person name="Alam M."/>
            <person name="Haque M.S."/>
            <person name="Islam M.S."/>
            <person name="Emdad E.M."/>
            <person name="Islam M.M."/>
            <person name="Ahmed B."/>
            <person name="Halim A."/>
            <person name="Hossen Q.M.M."/>
            <person name="Hossain M.Z."/>
            <person name="Ahmed R."/>
            <person name="Khan M.M."/>
            <person name="Islam R."/>
            <person name="Rashid M.M."/>
            <person name="Khan S.A."/>
            <person name="Rahman M.S."/>
            <person name="Alam M."/>
        </authorList>
    </citation>
    <scope>NUCLEOTIDE SEQUENCE [LARGE SCALE GENOMIC DNA]</scope>
    <source>
        <strain evidence="5">cv. CVL-1</strain>
        <tissue evidence="4">Whole seedling</tissue>
    </source>
</reference>
<accession>A0A1R3HJN5</accession>
<keyword evidence="3" id="KW-0341">Growth regulation</keyword>
<keyword evidence="5" id="KW-1185">Reference proteome</keyword>
<dbReference type="EMBL" id="AWWV01011791">
    <property type="protein sequence ID" value="OMO70569.1"/>
    <property type="molecule type" value="Genomic_DNA"/>
</dbReference>
<evidence type="ECO:0000256" key="3">
    <source>
        <dbReference type="ARBA" id="ARBA00022604"/>
    </source>
</evidence>
<sequence length="103" mass="11776">MGVGVSKLNRLIGARKIKQFEVNPPLLTPKGYIPVCVGVDDDTRKFIVHMTTLRDADFLELLCKSAEEYGFSNEGVLRIPYEAKAFEEWFMRRAAKRKIVRVS</sequence>
<dbReference type="Proteomes" id="UP000188268">
    <property type="component" value="Unassembled WGS sequence"/>
</dbReference>
<dbReference type="Pfam" id="PF02519">
    <property type="entry name" value="Auxin_inducible"/>
    <property type="match status" value="1"/>
</dbReference>
<dbReference type="GO" id="GO:0009733">
    <property type="term" value="P:response to auxin"/>
    <property type="evidence" value="ECO:0007669"/>
    <property type="project" value="InterPro"/>
</dbReference>
<dbReference type="STRING" id="210143.A0A1R3HJN5"/>
<name>A0A1R3HJN5_COCAP</name>
<keyword evidence="2" id="KW-0217">Developmental protein</keyword>
<dbReference type="OrthoDB" id="754837at2759"/>
<dbReference type="InterPro" id="IPR003676">
    <property type="entry name" value="SAUR_fam"/>
</dbReference>
<dbReference type="PANTHER" id="PTHR31374">
    <property type="entry name" value="AUXIN-INDUCED PROTEIN-LIKE-RELATED"/>
    <property type="match status" value="1"/>
</dbReference>
<dbReference type="OMA" id="DDTCKRF"/>
<proteinExistence type="inferred from homology"/>
<gene>
    <name evidence="4" type="ORF">CCACVL1_18808</name>
</gene>
<evidence type="ECO:0000313" key="5">
    <source>
        <dbReference type="Proteomes" id="UP000188268"/>
    </source>
</evidence>
<dbReference type="Gramene" id="OMO70569">
    <property type="protein sequence ID" value="OMO70569"/>
    <property type="gene ID" value="CCACVL1_18808"/>
</dbReference>
<comment type="similarity">
    <text evidence="1">Belongs to the ARG7 family.</text>
</comment>